<reference evidence="1" key="1">
    <citation type="submission" date="2018-02" db="EMBL/GenBank/DDBJ databases">
        <title>Rhizophora mucronata_Transcriptome.</title>
        <authorList>
            <person name="Meera S.P."/>
            <person name="Sreeshan A."/>
            <person name="Augustine A."/>
        </authorList>
    </citation>
    <scope>NUCLEOTIDE SEQUENCE</scope>
    <source>
        <tissue evidence="1">Leaf</tissue>
    </source>
</reference>
<accession>A0A2P2II40</accession>
<name>A0A2P2II40_RHIMU</name>
<evidence type="ECO:0000313" key="1">
    <source>
        <dbReference type="EMBL" id="MBW80837.1"/>
    </source>
</evidence>
<sequence>MPLSYPQLIWIYNP</sequence>
<proteinExistence type="predicted"/>
<dbReference type="EMBL" id="GGEC01000354">
    <property type="protein sequence ID" value="MBW80837.1"/>
    <property type="molecule type" value="Transcribed_RNA"/>
</dbReference>
<organism evidence="1">
    <name type="scientific">Rhizophora mucronata</name>
    <name type="common">Asiatic mangrove</name>
    <dbReference type="NCBI Taxonomy" id="61149"/>
    <lineage>
        <taxon>Eukaryota</taxon>
        <taxon>Viridiplantae</taxon>
        <taxon>Streptophyta</taxon>
        <taxon>Embryophyta</taxon>
        <taxon>Tracheophyta</taxon>
        <taxon>Spermatophyta</taxon>
        <taxon>Magnoliopsida</taxon>
        <taxon>eudicotyledons</taxon>
        <taxon>Gunneridae</taxon>
        <taxon>Pentapetalae</taxon>
        <taxon>rosids</taxon>
        <taxon>fabids</taxon>
        <taxon>Malpighiales</taxon>
        <taxon>Rhizophoraceae</taxon>
        <taxon>Rhizophora</taxon>
    </lineage>
</organism>
<protein>
    <submittedName>
        <fullName evidence="1">Uncharacterized protein</fullName>
    </submittedName>
</protein>